<keyword evidence="4 8" id="KW-1133">Transmembrane helix</keyword>
<comment type="subcellular location">
    <subcellularLocation>
        <location evidence="1">Cell membrane</location>
        <topology evidence="1">Multi-pass membrane protein</topology>
    </subcellularLocation>
</comment>
<evidence type="ECO:0000256" key="1">
    <source>
        <dbReference type="ARBA" id="ARBA00004651"/>
    </source>
</evidence>
<dbReference type="EMBL" id="JBBCAQ010000010">
    <property type="protein sequence ID" value="KAK7601062.1"/>
    <property type="molecule type" value="Genomic_DNA"/>
</dbReference>
<feature type="transmembrane region" description="Helical" evidence="8">
    <location>
        <begin position="334"/>
        <end position="353"/>
    </location>
</feature>
<keyword evidence="2" id="KW-1003">Cell membrane</keyword>
<feature type="transmembrane region" description="Helical" evidence="8">
    <location>
        <begin position="581"/>
        <end position="601"/>
    </location>
</feature>
<dbReference type="GO" id="GO:0005886">
    <property type="term" value="C:plasma membrane"/>
    <property type="evidence" value="ECO:0007669"/>
    <property type="project" value="UniProtKB-SubCell"/>
</dbReference>
<keyword evidence="6" id="KW-0675">Receptor</keyword>
<evidence type="ECO:0000256" key="4">
    <source>
        <dbReference type="ARBA" id="ARBA00022989"/>
    </source>
</evidence>
<keyword evidence="5 8" id="KW-0472">Membrane</keyword>
<dbReference type="InterPro" id="IPR052192">
    <property type="entry name" value="Insect_Ionotropic_Sensory_Rcpt"/>
</dbReference>
<comment type="caution">
    <text evidence="10">The sequence shown here is derived from an EMBL/GenBank/DDBJ whole genome shotgun (WGS) entry which is preliminary data.</text>
</comment>
<gene>
    <name evidence="10" type="ORF">V9T40_008503</name>
</gene>
<evidence type="ECO:0000313" key="10">
    <source>
        <dbReference type="EMBL" id="KAK7601062.1"/>
    </source>
</evidence>
<evidence type="ECO:0000256" key="2">
    <source>
        <dbReference type="ARBA" id="ARBA00022475"/>
    </source>
</evidence>
<keyword evidence="7" id="KW-0325">Glycoprotein</keyword>
<keyword evidence="11" id="KW-1185">Reference proteome</keyword>
<keyword evidence="3 8" id="KW-0812">Transmembrane</keyword>
<dbReference type="Pfam" id="PF24061">
    <property type="entry name" value="LBD_receptor"/>
    <property type="match status" value="1"/>
</dbReference>
<dbReference type="Gene3D" id="1.10.287.70">
    <property type="match status" value="1"/>
</dbReference>
<organism evidence="10 11">
    <name type="scientific">Parthenolecanium corni</name>
    <dbReference type="NCBI Taxonomy" id="536013"/>
    <lineage>
        <taxon>Eukaryota</taxon>
        <taxon>Metazoa</taxon>
        <taxon>Ecdysozoa</taxon>
        <taxon>Arthropoda</taxon>
        <taxon>Hexapoda</taxon>
        <taxon>Insecta</taxon>
        <taxon>Pterygota</taxon>
        <taxon>Neoptera</taxon>
        <taxon>Paraneoptera</taxon>
        <taxon>Hemiptera</taxon>
        <taxon>Sternorrhyncha</taxon>
        <taxon>Coccoidea</taxon>
        <taxon>Coccidae</taxon>
        <taxon>Parthenolecanium</taxon>
    </lineage>
</organism>
<dbReference type="AlphaFoldDB" id="A0AAN9TNN8"/>
<evidence type="ECO:0000259" key="9">
    <source>
        <dbReference type="Pfam" id="PF24061"/>
    </source>
</evidence>
<evidence type="ECO:0000313" key="11">
    <source>
        <dbReference type="Proteomes" id="UP001367676"/>
    </source>
</evidence>
<evidence type="ECO:0000256" key="8">
    <source>
        <dbReference type="SAM" id="Phobius"/>
    </source>
</evidence>
<accession>A0AAN9TNN8</accession>
<dbReference type="PANTHER" id="PTHR42643:SF41">
    <property type="entry name" value="IONOTROPIC RECEPTOR 20A-RELATED"/>
    <property type="match status" value="1"/>
</dbReference>
<proteinExistence type="predicted"/>
<evidence type="ECO:0000256" key="3">
    <source>
        <dbReference type="ARBA" id="ARBA00022692"/>
    </source>
</evidence>
<evidence type="ECO:0000256" key="6">
    <source>
        <dbReference type="ARBA" id="ARBA00023170"/>
    </source>
</evidence>
<feature type="domain" description="Putative ionotropic receptor ligand binding" evidence="9">
    <location>
        <begin position="103"/>
        <end position="198"/>
    </location>
</feature>
<evidence type="ECO:0000256" key="5">
    <source>
        <dbReference type="ARBA" id="ARBA00023136"/>
    </source>
</evidence>
<name>A0AAN9TNN8_9HEMI</name>
<feature type="transmembrane region" description="Helical" evidence="8">
    <location>
        <begin position="389"/>
        <end position="407"/>
    </location>
</feature>
<dbReference type="PANTHER" id="PTHR42643">
    <property type="entry name" value="IONOTROPIC RECEPTOR 20A-RELATED"/>
    <property type="match status" value="1"/>
</dbReference>
<reference evidence="10 11" key="1">
    <citation type="submission" date="2024-03" db="EMBL/GenBank/DDBJ databases">
        <title>Adaptation during the transition from Ophiocordyceps entomopathogen to insect associate is accompanied by gene loss and intensified selection.</title>
        <authorList>
            <person name="Ward C.M."/>
            <person name="Onetto C.A."/>
            <person name="Borneman A.R."/>
        </authorList>
    </citation>
    <scope>NUCLEOTIDE SEQUENCE [LARGE SCALE GENOMIC DNA]</scope>
    <source>
        <strain evidence="10">AWRI1</strain>
        <tissue evidence="10">Single Adult Female</tissue>
    </source>
</reference>
<dbReference type="InterPro" id="IPR056198">
    <property type="entry name" value="LBD_receptor"/>
</dbReference>
<dbReference type="Proteomes" id="UP001367676">
    <property type="component" value="Unassembled WGS sequence"/>
</dbReference>
<sequence>MLARYLVVFYPVLTLSLNNIHFETQTSLSATTVCLKQVIDLFVTNSSVVFFSEEIRQLPWTDSLLKVMQKPKFVFEKQYGGAISGFYVLFPELSVTYLQFFSDKIHSRSKFLLVWLNNTNLEAISSIFDDFWFHQYINVVAMVKAESNNSSSFNFYTFDPYSVGKCGAVSKPYIISEWNWKTEQFSGQKAWFPRKLRNLAGCPLIAIGIHQPPDNIMHYNGTWRAKGVGNKILRIAEQYVNFSSIIIGVQMNVSLDHSWYYYELEMTNIFKSVEEKKADFAFGWYSYANMEIKNFDWTFELGRVSSIDCFGWAVPYRAGSKPPNITYYVNEFNFVTWGLIFLVLSLCSVLFHMTSRRDLVTSSLEAMQTFLERPTLGTHAHEDTASFKIMFISFCFYGLVISTAYKASFSSFLSVPNQGREFKNVKDILNSSLHIRGSPTMKKIINQSAGYTSMGKALLERFEIQEPCDYKQILTRLVRERDIALLGVKRKMYYYSIHEAKRIKVKIPFRFIPGCLVRPHTTHFLFKRGSHLIEPLNVVLDRLFESGITTYWILHLGTNRVLPLERFKGRTLKLFFLKEPLSLLLVGYVSASLVFLCEILAHKKYTRKCIRPTFDTTKYK</sequence>
<protein>
    <recommendedName>
        <fullName evidence="9">Putative ionotropic receptor ligand binding domain-containing protein</fullName>
    </recommendedName>
</protein>
<evidence type="ECO:0000256" key="7">
    <source>
        <dbReference type="ARBA" id="ARBA00023180"/>
    </source>
</evidence>